<name>A0ABV7D4E2_9PROT</name>
<keyword evidence="7" id="KW-1185">Reference proteome</keyword>
<feature type="transmembrane region" description="Helical" evidence="5">
    <location>
        <begin position="145"/>
        <end position="164"/>
    </location>
</feature>
<dbReference type="InterPro" id="IPR038770">
    <property type="entry name" value="Na+/solute_symporter_sf"/>
</dbReference>
<reference evidence="7" key="1">
    <citation type="journal article" date="2019" name="Int. J. Syst. Evol. Microbiol.">
        <title>The Global Catalogue of Microorganisms (GCM) 10K type strain sequencing project: providing services to taxonomists for standard genome sequencing and annotation.</title>
        <authorList>
            <consortium name="The Broad Institute Genomics Platform"/>
            <consortium name="The Broad Institute Genome Sequencing Center for Infectious Disease"/>
            <person name="Wu L."/>
            <person name="Ma J."/>
        </authorList>
    </citation>
    <scope>NUCLEOTIDE SEQUENCE [LARGE SCALE GENOMIC DNA]</scope>
    <source>
        <strain evidence="7">KCTC 62164</strain>
    </source>
</reference>
<dbReference type="InterPro" id="IPR002657">
    <property type="entry name" value="BilAc:Na_symport/Acr3"/>
</dbReference>
<evidence type="ECO:0000256" key="2">
    <source>
        <dbReference type="ARBA" id="ARBA00022692"/>
    </source>
</evidence>
<evidence type="ECO:0000313" key="6">
    <source>
        <dbReference type="EMBL" id="MFC3051570.1"/>
    </source>
</evidence>
<keyword evidence="2 5" id="KW-0812">Transmembrane</keyword>
<gene>
    <name evidence="6" type="ORF">ACFOKA_06630</name>
</gene>
<dbReference type="EMBL" id="JBHRSL010000004">
    <property type="protein sequence ID" value="MFC3051570.1"/>
    <property type="molecule type" value="Genomic_DNA"/>
</dbReference>
<feature type="transmembrane region" description="Helical" evidence="5">
    <location>
        <begin position="260"/>
        <end position="280"/>
    </location>
</feature>
<feature type="transmembrane region" description="Helical" evidence="5">
    <location>
        <begin position="205"/>
        <end position="224"/>
    </location>
</feature>
<dbReference type="InterPro" id="IPR004710">
    <property type="entry name" value="Bilac:Na_transpt"/>
</dbReference>
<evidence type="ECO:0000256" key="3">
    <source>
        <dbReference type="ARBA" id="ARBA00022989"/>
    </source>
</evidence>
<evidence type="ECO:0000256" key="5">
    <source>
        <dbReference type="SAM" id="Phobius"/>
    </source>
</evidence>
<dbReference type="PANTHER" id="PTHR10361">
    <property type="entry name" value="SODIUM-BILE ACID COTRANSPORTER"/>
    <property type="match status" value="1"/>
</dbReference>
<evidence type="ECO:0000313" key="7">
    <source>
        <dbReference type="Proteomes" id="UP001595444"/>
    </source>
</evidence>
<feature type="transmembrane region" description="Helical" evidence="5">
    <location>
        <begin position="72"/>
        <end position="92"/>
    </location>
</feature>
<comment type="caution">
    <text evidence="6">The sequence shown here is derived from an EMBL/GenBank/DDBJ whole genome shotgun (WGS) entry which is preliminary data.</text>
</comment>
<feature type="transmembrane region" description="Helical" evidence="5">
    <location>
        <begin position="12"/>
        <end position="31"/>
    </location>
</feature>
<dbReference type="RefSeq" id="WP_194215051.1">
    <property type="nucleotide sequence ID" value="NZ_CP061205.1"/>
</dbReference>
<feature type="transmembrane region" description="Helical" evidence="5">
    <location>
        <begin position="43"/>
        <end position="66"/>
    </location>
</feature>
<dbReference type="Gene3D" id="1.20.1530.20">
    <property type="match status" value="1"/>
</dbReference>
<sequence>MGDAQINFINTAVVPIGLIAIMFSLGLSLTLKDFKRVGQQGTGLGLGVLGQLILLPLLGLSVVAAFHLPPEMAVGLMILAICPGGVTSNAIAFAVRANVALSVSLTVISSLVTIVTIPILMGVILDHYLGSGDAPPFSPLNTFMKLFQMTVIPVALGMVLRRFLNAFADRLVIWLRPVALIVLVSVIGFSLYASADLLLDNITTAGPAAFVLNISALLGGYLLARAGGLNEQDRMTVSIEVGVQNATVATFLTLTVLDDMALAITPTLYGLIMILNTLVVPKLLTKAWKQAA</sequence>
<keyword evidence="3 5" id="KW-1133">Transmembrane helix</keyword>
<dbReference type="PANTHER" id="PTHR10361:SF24">
    <property type="entry name" value="P3 PROTEIN"/>
    <property type="match status" value="1"/>
</dbReference>
<dbReference type="Pfam" id="PF01758">
    <property type="entry name" value="SBF"/>
    <property type="match status" value="1"/>
</dbReference>
<accession>A0ABV7D4E2</accession>
<keyword evidence="4 5" id="KW-0472">Membrane</keyword>
<protein>
    <submittedName>
        <fullName evidence="6">Bile acid:sodium symporter family protein</fullName>
    </submittedName>
</protein>
<feature type="transmembrane region" description="Helical" evidence="5">
    <location>
        <begin position="171"/>
        <end position="193"/>
    </location>
</feature>
<comment type="subcellular location">
    <subcellularLocation>
        <location evidence="1">Membrane</location>
        <topology evidence="1">Multi-pass membrane protein</topology>
    </subcellularLocation>
</comment>
<proteinExistence type="predicted"/>
<feature type="transmembrane region" description="Helical" evidence="5">
    <location>
        <begin position="236"/>
        <end position="254"/>
    </location>
</feature>
<dbReference type="Proteomes" id="UP001595444">
    <property type="component" value="Unassembled WGS sequence"/>
</dbReference>
<evidence type="ECO:0000256" key="4">
    <source>
        <dbReference type="ARBA" id="ARBA00023136"/>
    </source>
</evidence>
<feature type="transmembrane region" description="Helical" evidence="5">
    <location>
        <begin position="99"/>
        <end position="125"/>
    </location>
</feature>
<evidence type="ECO:0000256" key="1">
    <source>
        <dbReference type="ARBA" id="ARBA00004141"/>
    </source>
</evidence>
<organism evidence="6 7">
    <name type="scientific">Kordiimonas pumila</name>
    <dbReference type="NCBI Taxonomy" id="2161677"/>
    <lineage>
        <taxon>Bacteria</taxon>
        <taxon>Pseudomonadati</taxon>
        <taxon>Pseudomonadota</taxon>
        <taxon>Alphaproteobacteria</taxon>
        <taxon>Kordiimonadales</taxon>
        <taxon>Kordiimonadaceae</taxon>
        <taxon>Kordiimonas</taxon>
    </lineage>
</organism>